<evidence type="ECO:0000313" key="4">
    <source>
        <dbReference type="EnsemblFungi" id="EJT71844"/>
    </source>
</evidence>
<feature type="region of interest" description="Disordered" evidence="2">
    <location>
        <begin position="1"/>
        <end position="371"/>
    </location>
</feature>
<dbReference type="PRINTS" id="PR00929">
    <property type="entry name" value="ATHOOK"/>
</dbReference>
<dbReference type="GO" id="GO:0003677">
    <property type="term" value="F:DNA binding"/>
    <property type="evidence" value="ECO:0007669"/>
    <property type="project" value="InterPro"/>
</dbReference>
<feature type="compositionally biased region" description="Polar residues" evidence="2">
    <location>
        <begin position="246"/>
        <end position="257"/>
    </location>
</feature>
<sequence>MGLSREPRSPSGFNSCVATNLGWPALSGPPASRAQKRKHEPPDASQDVADASIARARRAMRRQPTTAQTAPAETESGDTARSHKRHRSNQTVDPALDDSIVDATKPRKRGRPSRAAPVVDDDVTPAAAAAAAPKRRGRPSTKPTTATEPEPRPEPDPPPPHAKEPDDVPRGGKQRGRKKASAVTREEAEEADVSQEAGKAGAPYRRSKRSSQTSGANTSAPGPDNPAELLSAEAAGASKRKRGRPSLSSLAIQETQNQRPSSPGPQQGPKKKRGRPSLIGQQAREPPEAEVAEGSQTADPDAATAQDRQPTRRRQRRSEPEAAGNQEQSQGAAEADAEPESTARPRKKRPSTQAADAAEEEAGGHPGPTFDSKYQYIQECMQLVPRSKIAAKWGPLDAASIDAVRAMLLDAQRPVLYHLRDTQRRQEAASSILSAVCGRIQRKLGRGLPFPPPAFAAGGAGRGASASAGQLRSGHEIELDYERAVDAAQALEDQLNPSLHAVELLKAEIEKEERLLENDYKVLRQLETNARDEAREWKKNLRTSHVLAPDVQSREPPTIGLILAERQSGGLYKDLDDKELLGLSQQMNNHLDSMRGNLQQIGPLLPAITKSKAALHEVLLRHLDPGQCDAVLLG</sequence>
<dbReference type="EnsemblFungi" id="EJT71844">
    <property type="protein sequence ID" value="EJT71844"/>
    <property type="gene ID" value="GGTG_11097"/>
</dbReference>
<dbReference type="GeneID" id="20351555"/>
<evidence type="ECO:0000256" key="2">
    <source>
        <dbReference type="SAM" id="MobiDB-lite"/>
    </source>
</evidence>
<reference evidence="5" key="1">
    <citation type="submission" date="2010-07" db="EMBL/GenBank/DDBJ databases">
        <title>The genome sequence of Gaeumannomyces graminis var. tritici strain R3-111a-1.</title>
        <authorList>
            <consortium name="The Broad Institute Genome Sequencing Platform"/>
            <person name="Ma L.-J."/>
            <person name="Dead R."/>
            <person name="Young S."/>
            <person name="Zeng Q."/>
            <person name="Koehrsen M."/>
            <person name="Alvarado L."/>
            <person name="Berlin A."/>
            <person name="Chapman S.B."/>
            <person name="Chen Z."/>
            <person name="Freedman E."/>
            <person name="Gellesch M."/>
            <person name="Goldberg J."/>
            <person name="Griggs A."/>
            <person name="Gujja S."/>
            <person name="Heilman E.R."/>
            <person name="Heiman D."/>
            <person name="Hepburn T."/>
            <person name="Howarth C."/>
            <person name="Jen D."/>
            <person name="Larson L."/>
            <person name="Mehta T."/>
            <person name="Neiman D."/>
            <person name="Pearson M."/>
            <person name="Roberts A."/>
            <person name="Saif S."/>
            <person name="Shea T."/>
            <person name="Shenoy N."/>
            <person name="Sisk P."/>
            <person name="Stolte C."/>
            <person name="Sykes S."/>
            <person name="Walk T."/>
            <person name="White J."/>
            <person name="Yandava C."/>
            <person name="Haas B."/>
            <person name="Nusbaum C."/>
            <person name="Birren B."/>
        </authorList>
    </citation>
    <scope>NUCLEOTIDE SEQUENCE [LARGE SCALE GENOMIC DNA]</scope>
    <source>
        <strain evidence="5">R3-111a-1</strain>
    </source>
</reference>
<accession>J3PC74</accession>
<dbReference type="HOGENOM" id="CLU_023691_0_0_1"/>
<name>J3PC74_GAET3</name>
<feature type="compositionally biased region" description="Low complexity" evidence="2">
    <location>
        <begin position="227"/>
        <end position="237"/>
    </location>
</feature>
<organism evidence="3">
    <name type="scientific">Gaeumannomyces tritici (strain R3-111a-1)</name>
    <name type="common">Wheat and barley take-all root rot fungus</name>
    <name type="synonym">Gaeumannomyces graminis var. tritici</name>
    <dbReference type="NCBI Taxonomy" id="644352"/>
    <lineage>
        <taxon>Eukaryota</taxon>
        <taxon>Fungi</taxon>
        <taxon>Dikarya</taxon>
        <taxon>Ascomycota</taxon>
        <taxon>Pezizomycotina</taxon>
        <taxon>Sordariomycetes</taxon>
        <taxon>Sordariomycetidae</taxon>
        <taxon>Magnaporthales</taxon>
        <taxon>Magnaporthaceae</taxon>
        <taxon>Gaeumannomyces</taxon>
    </lineage>
</organism>
<feature type="compositionally biased region" description="Basic and acidic residues" evidence="2">
    <location>
        <begin position="149"/>
        <end position="170"/>
    </location>
</feature>
<dbReference type="EMBL" id="GL385400">
    <property type="protein sequence ID" value="EJT71844.1"/>
    <property type="molecule type" value="Genomic_DNA"/>
</dbReference>
<evidence type="ECO:0000256" key="1">
    <source>
        <dbReference type="SAM" id="Coils"/>
    </source>
</evidence>
<evidence type="ECO:0000313" key="3">
    <source>
        <dbReference type="EMBL" id="EJT71844.1"/>
    </source>
</evidence>
<feature type="compositionally biased region" description="Polar residues" evidence="2">
    <location>
        <begin position="210"/>
        <end position="220"/>
    </location>
</feature>
<gene>
    <name evidence="4" type="primary">20351555</name>
    <name evidence="3" type="ORF">GGTG_11097</name>
</gene>
<feature type="compositionally biased region" description="Low complexity" evidence="2">
    <location>
        <begin position="258"/>
        <end position="268"/>
    </location>
</feature>
<dbReference type="VEuPathDB" id="FungiDB:GGTG_11097"/>
<protein>
    <recommendedName>
        <fullName evidence="6">Kinetochore protein fta7</fullName>
    </recommendedName>
</protein>
<evidence type="ECO:0008006" key="6">
    <source>
        <dbReference type="Google" id="ProtNLM"/>
    </source>
</evidence>
<keyword evidence="1" id="KW-0175">Coiled coil</keyword>
<dbReference type="STRING" id="644352.J3PC74"/>
<reference evidence="3" key="2">
    <citation type="submission" date="2010-07" db="EMBL/GenBank/DDBJ databases">
        <authorList>
            <consortium name="The Broad Institute Genome Sequencing Platform"/>
            <consortium name="Broad Institute Genome Sequencing Center for Infectious Disease"/>
            <person name="Ma L.-J."/>
            <person name="Dead R."/>
            <person name="Young S."/>
            <person name="Zeng Q."/>
            <person name="Koehrsen M."/>
            <person name="Alvarado L."/>
            <person name="Berlin A."/>
            <person name="Chapman S.B."/>
            <person name="Chen Z."/>
            <person name="Freedman E."/>
            <person name="Gellesch M."/>
            <person name="Goldberg J."/>
            <person name="Griggs A."/>
            <person name="Gujja S."/>
            <person name="Heilman E.R."/>
            <person name="Heiman D."/>
            <person name="Hepburn T."/>
            <person name="Howarth C."/>
            <person name="Jen D."/>
            <person name="Larson L."/>
            <person name="Mehta T."/>
            <person name="Neiman D."/>
            <person name="Pearson M."/>
            <person name="Roberts A."/>
            <person name="Saif S."/>
            <person name="Shea T."/>
            <person name="Shenoy N."/>
            <person name="Sisk P."/>
            <person name="Stolte C."/>
            <person name="Sykes S."/>
            <person name="Walk T."/>
            <person name="White J."/>
            <person name="Yandava C."/>
            <person name="Haas B."/>
            <person name="Nusbaum C."/>
            <person name="Birren B."/>
        </authorList>
    </citation>
    <scope>NUCLEOTIDE SEQUENCE</scope>
    <source>
        <strain evidence="3">R3-111a-1</strain>
    </source>
</reference>
<proteinExistence type="predicted"/>
<dbReference type="AlphaFoldDB" id="J3PC74"/>
<keyword evidence="5" id="KW-1185">Reference proteome</keyword>
<dbReference type="SMART" id="SM00384">
    <property type="entry name" value="AT_hook"/>
    <property type="match status" value="4"/>
</dbReference>
<dbReference type="InterPro" id="IPR025212">
    <property type="entry name" value="CAD_CENP-Q"/>
</dbReference>
<reference evidence="4" key="5">
    <citation type="submission" date="2018-04" db="UniProtKB">
        <authorList>
            <consortium name="EnsemblFungi"/>
        </authorList>
    </citation>
    <scope>IDENTIFICATION</scope>
    <source>
        <strain evidence="4">R3-111a-1</strain>
    </source>
</reference>
<reference evidence="4" key="4">
    <citation type="journal article" date="2015" name="G3 (Bethesda)">
        <title>Genome sequences of three phytopathogenic species of the Magnaporthaceae family of fungi.</title>
        <authorList>
            <person name="Okagaki L.H."/>
            <person name="Nunes C.C."/>
            <person name="Sailsbery J."/>
            <person name="Clay B."/>
            <person name="Brown D."/>
            <person name="John T."/>
            <person name="Oh Y."/>
            <person name="Young N."/>
            <person name="Fitzgerald M."/>
            <person name="Haas B.J."/>
            <person name="Zeng Q."/>
            <person name="Young S."/>
            <person name="Adiconis X."/>
            <person name="Fan L."/>
            <person name="Levin J.Z."/>
            <person name="Mitchell T.K."/>
            <person name="Okubara P.A."/>
            <person name="Farman M.L."/>
            <person name="Kohn L.M."/>
            <person name="Birren B."/>
            <person name="Ma L.-J."/>
            <person name="Dean R.A."/>
        </authorList>
    </citation>
    <scope>NUCLEOTIDE SEQUENCE</scope>
    <source>
        <strain evidence="4">R3-111a-1</strain>
    </source>
</reference>
<feature type="compositionally biased region" description="Low complexity" evidence="2">
    <location>
        <begin position="62"/>
        <end position="74"/>
    </location>
</feature>
<dbReference type="RefSeq" id="XP_009227241.1">
    <property type="nucleotide sequence ID" value="XM_009228977.1"/>
</dbReference>
<reference evidence="3" key="3">
    <citation type="submission" date="2010-09" db="EMBL/GenBank/DDBJ databases">
        <title>Annotation of Gaeumannomyces graminis var. tritici R3-111a-1.</title>
        <authorList>
            <consortium name="The Broad Institute Genome Sequencing Platform"/>
            <person name="Ma L.-J."/>
            <person name="Dead R."/>
            <person name="Young S.K."/>
            <person name="Zeng Q."/>
            <person name="Gargeya S."/>
            <person name="Fitzgerald M."/>
            <person name="Haas B."/>
            <person name="Abouelleil A."/>
            <person name="Alvarado L."/>
            <person name="Arachchi H.M."/>
            <person name="Berlin A."/>
            <person name="Brown A."/>
            <person name="Chapman S.B."/>
            <person name="Chen Z."/>
            <person name="Dunbar C."/>
            <person name="Freedman E."/>
            <person name="Gearin G."/>
            <person name="Gellesch M."/>
            <person name="Goldberg J."/>
            <person name="Griggs A."/>
            <person name="Gujja S."/>
            <person name="Heiman D."/>
            <person name="Howarth C."/>
            <person name="Larson L."/>
            <person name="Lui A."/>
            <person name="MacDonald P.J.P."/>
            <person name="Mehta T."/>
            <person name="Montmayeur A."/>
            <person name="Murphy C."/>
            <person name="Neiman D."/>
            <person name="Pearson M."/>
            <person name="Priest M."/>
            <person name="Roberts A."/>
            <person name="Saif S."/>
            <person name="Shea T."/>
            <person name="Shenoy N."/>
            <person name="Sisk P."/>
            <person name="Stolte C."/>
            <person name="Sykes S."/>
            <person name="Yandava C."/>
            <person name="Wortman J."/>
            <person name="Nusbaum C."/>
            <person name="Birren B."/>
        </authorList>
    </citation>
    <scope>NUCLEOTIDE SEQUENCE</scope>
    <source>
        <strain evidence="3">R3-111a-1</strain>
    </source>
</reference>
<dbReference type="Pfam" id="PF13094">
    <property type="entry name" value="CENP-Q"/>
    <property type="match status" value="1"/>
</dbReference>
<evidence type="ECO:0000313" key="5">
    <source>
        <dbReference type="Proteomes" id="UP000006039"/>
    </source>
</evidence>
<dbReference type="InterPro" id="IPR017956">
    <property type="entry name" value="AT_hook_DNA-bd_motif"/>
</dbReference>
<feature type="compositionally biased region" description="Low complexity" evidence="2">
    <location>
        <begin position="296"/>
        <end position="308"/>
    </location>
</feature>
<dbReference type="eggNOG" id="ENOG502SASA">
    <property type="taxonomic scope" value="Eukaryota"/>
</dbReference>
<dbReference type="OrthoDB" id="2420947at2759"/>
<feature type="coiled-coil region" evidence="1">
    <location>
        <begin position="499"/>
        <end position="529"/>
    </location>
</feature>
<dbReference type="Proteomes" id="UP000006039">
    <property type="component" value="Unassembled WGS sequence"/>
</dbReference>